<keyword evidence="2" id="KW-1185">Reference proteome</keyword>
<dbReference type="RefSeq" id="WP_327775700.1">
    <property type="nucleotide sequence ID" value="NZ_JAYXUG010000031.1"/>
</dbReference>
<evidence type="ECO:0000313" key="2">
    <source>
        <dbReference type="Proteomes" id="UP001306119"/>
    </source>
</evidence>
<evidence type="ECO:0000313" key="1">
    <source>
        <dbReference type="EMBL" id="MEC6833872.1"/>
    </source>
</evidence>
<name>A0ABU6LBD7_9GAMM</name>
<accession>A0ABU6LBD7</accession>
<proteinExistence type="predicted"/>
<dbReference type="Proteomes" id="UP001306119">
    <property type="component" value="Unassembled WGS sequence"/>
</dbReference>
<gene>
    <name evidence="1" type="ORF">VXS06_19075</name>
</gene>
<reference evidence="1 2" key="1">
    <citation type="submission" date="2024-01" db="EMBL/GenBank/DDBJ databases">
        <title>Active colonisers of the gastrointestinal tract of Atlantic salmon farmed in a warm water region.</title>
        <authorList>
            <person name="Bowman J.P."/>
        </authorList>
    </citation>
    <scope>NUCLEOTIDE SEQUENCE [LARGE SCALE GENOMIC DNA]</scope>
    <source>
        <strain evidence="1 2">S3MW1</strain>
    </source>
</reference>
<organism evidence="1 2">
    <name type="scientific">Photobacterium toruni</name>
    <dbReference type="NCBI Taxonomy" id="1935446"/>
    <lineage>
        <taxon>Bacteria</taxon>
        <taxon>Pseudomonadati</taxon>
        <taxon>Pseudomonadota</taxon>
        <taxon>Gammaproteobacteria</taxon>
        <taxon>Vibrionales</taxon>
        <taxon>Vibrionaceae</taxon>
        <taxon>Photobacterium</taxon>
    </lineage>
</organism>
<comment type="caution">
    <text evidence="1">The sequence shown here is derived from an EMBL/GenBank/DDBJ whole genome shotgun (WGS) entry which is preliminary data.</text>
</comment>
<sequence length="58" mass="6240">MKPASNAIDVNKVQFLYAIAIGSLQEMMNAGVELANEIKSKIKFTGLSITARNDLTGL</sequence>
<protein>
    <submittedName>
        <fullName evidence="1">Uncharacterized protein</fullName>
    </submittedName>
</protein>
<dbReference type="EMBL" id="JAYXUG010000031">
    <property type="protein sequence ID" value="MEC6833872.1"/>
    <property type="molecule type" value="Genomic_DNA"/>
</dbReference>